<accession>A0A1E3VGI7</accession>
<evidence type="ECO:0000256" key="1">
    <source>
        <dbReference type="SAM" id="MobiDB-lite"/>
    </source>
</evidence>
<proteinExistence type="predicted"/>
<sequence>MENHEEELIRRRAYAIWEQEGCPEGQHMRHWEQAFREMLGQSGSAPNLGNGGARPSKRSPSPRRKAPKSGAGSQ</sequence>
<dbReference type="OrthoDB" id="9811127at2"/>
<dbReference type="STRING" id="1752398.A8M32_04050"/>
<evidence type="ECO:0008006" key="4">
    <source>
        <dbReference type="Google" id="ProtNLM"/>
    </source>
</evidence>
<feature type="region of interest" description="Disordered" evidence="1">
    <location>
        <begin position="38"/>
        <end position="74"/>
    </location>
</feature>
<reference evidence="3" key="1">
    <citation type="submission" date="2016-05" db="EMBL/GenBank/DDBJ databases">
        <authorList>
            <person name="Li Y."/>
        </authorList>
    </citation>
    <scope>NUCLEOTIDE SEQUENCE [LARGE SCALE GENOMIC DNA]</scope>
    <source>
        <strain evidence="3">YIC4027</strain>
    </source>
</reference>
<dbReference type="Proteomes" id="UP000094342">
    <property type="component" value="Unassembled WGS sequence"/>
</dbReference>
<dbReference type="RefSeq" id="WP_069457133.1">
    <property type="nucleotide sequence ID" value="NZ_CP034910.1"/>
</dbReference>
<keyword evidence="3" id="KW-1185">Reference proteome</keyword>
<evidence type="ECO:0000313" key="3">
    <source>
        <dbReference type="Proteomes" id="UP000094342"/>
    </source>
</evidence>
<gene>
    <name evidence="2" type="ORF">A8M32_04050</name>
</gene>
<dbReference type="EMBL" id="LYBW01000042">
    <property type="protein sequence ID" value="ODR92567.1"/>
    <property type="molecule type" value="Genomic_DNA"/>
</dbReference>
<dbReference type="InterPro" id="IPR021327">
    <property type="entry name" value="DUF2934"/>
</dbReference>
<organism evidence="2 3">
    <name type="scientific">Sinorhizobium alkalisoli</name>
    <dbReference type="NCBI Taxonomy" id="1752398"/>
    <lineage>
        <taxon>Bacteria</taxon>
        <taxon>Pseudomonadati</taxon>
        <taxon>Pseudomonadota</taxon>
        <taxon>Alphaproteobacteria</taxon>
        <taxon>Hyphomicrobiales</taxon>
        <taxon>Rhizobiaceae</taxon>
        <taxon>Sinorhizobium/Ensifer group</taxon>
        <taxon>Sinorhizobium</taxon>
    </lineage>
</organism>
<comment type="caution">
    <text evidence="2">The sequence shown here is derived from an EMBL/GenBank/DDBJ whole genome shotgun (WGS) entry which is preliminary data.</text>
</comment>
<protein>
    <recommendedName>
        <fullName evidence="4">DUF2934 domain-containing protein</fullName>
    </recommendedName>
</protein>
<dbReference type="Pfam" id="PF11154">
    <property type="entry name" value="DUF2934"/>
    <property type="match status" value="1"/>
</dbReference>
<evidence type="ECO:0000313" key="2">
    <source>
        <dbReference type="EMBL" id="ODR92567.1"/>
    </source>
</evidence>
<dbReference type="AlphaFoldDB" id="A0A1E3VGI7"/>
<feature type="compositionally biased region" description="Basic residues" evidence="1">
    <location>
        <begin position="55"/>
        <end position="67"/>
    </location>
</feature>
<name>A0A1E3VGI7_9HYPH</name>